<evidence type="ECO:0000256" key="1">
    <source>
        <dbReference type="ARBA" id="ARBA00022603"/>
    </source>
</evidence>
<evidence type="ECO:0000256" key="3">
    <source>
        <dbReference type="ARBA" id="ARBA00022691"/>
    </source>
</evidence>
<keyword evidence="4" id="KW-0460">Magnesium</keyword>
<dbReference type="GO" id="GO:0008757">
    <property type="term" value="F:S-adenosylmethionine-dependent methyltransferase activity"/>
    <property type="evidence" value="ECO:0007669"/>
    <property type="project" value="TreeGrafter"/>
</dbReference>
<dbReference type="GO" id="GO:0016300">
    <property type="term" value="F:tRNA (uridine) methyltransferase activity"/>
    <property type="evidence" value="ECO:0007669"/>
    <property type="project" value="UniProtKB-UniRule"/>
</dbReference>
<accession>A0A1M5DJ53</accession>
<gene>
    <name evidence="4" type="primary">trmR</name>
    <name evidence="5" type="ORF">SAMN05216225_100283</name>
</gene>
<feature type="binding site" evidence="4">
    <location>
        <position position="133"/>
    </location>
    <ligand>
        <name>Mg(2+)</name>
        <dbReference type="ChEBI" id="CHEBI:18420"/>
    </ligand>
</feature>
<name>A0A1M5DJ53_9BACI</name>
<feature type="binding site" evidence="4">
    <location>
        <position position="84"/>
    </location>
    <ligand>
        <name>S-adenosyl-L-methionine</name>
        <dbReference type="ChEBI" id="CHEBI:59789"/>
    </ligand>
</feature>
<dbReference type="EMBL" id="FQVW01000002">
    <property type="protein sequence ID" value="SHF66914.1"/>
    <property type="molecule type" value="Genomic_DNA"/>
</dbReference>
<proteinExistence type="inferred from homology"/>
<protein>
    <recommendedName>
        <fullName evidence="4">tRNA 5-hydroxyuridine methyltransferase</fullName>
        <ecNumber evidence="4">2.1.1.-</ecNumber>
    </recommendedName>
    <alternativeName>
        <fullName evidence="4">ho5U methyltransferase</fullName>
    </alternativeName>
</protein>
<keyword evidence="1 4" id="KW-0489">Methyltransferase</keyword>
<dbReference type="STRING" id="930117.SAMN05216225_100283"/>
<keyword evidence="4" id="KW-0479">Metal-binding</keyword>
<feature type="binding site" evidence="4">
    <location>
        <position position="133"/>
    </location>
    <ligand>
        <name>S-adenosyl-L-methionine</name>
        <dbReference type="ChEBI" id="CHEBI:59789"/>
    </ligand>
</feature>
<feature type="binding site" evidence="4">
    <location>
        <position position="67"/>
    </location>
    <ligand>
        <name>S-adenosyl-L-methionine</name>
        <dbReference type="ChEBI" id="CHEBI:59789"/>
    </ligand>
</feature>
<dbReference type="CDD" id="cd02440">
    <property type="entry name" value="AdoMet_MTases"/>
    <property type="match status" value="1"/>
</dbReference>
<dbReference type="InterPro" id="IPR029063">
    <property type="entry name" value="SAM-dependent_MTases_sf"/>
</dbReference>
<dbReference type="InterPro" id="IPR002935">
    <property type="entry name" value="SAM_O-MeTrfase"/>
</dbReference>
<comment type="catalytic activity">
    <reaction evidence="4">
        <text>5-hydroxyuridine(34) in tRNA + S-adenosyl-L-methionine = 5-methoxyuridine(34) in tRNA + S-adenosyl-L-homocysteine + H(+)</text>
        <dbReference type="Rhea" id="RHEA:60524"/>
        <dbReference type="Rhea" id="RHEA-COMP:13381"/>
        <dbReference type="Rhea" id="RHEA-COMP:15591"/>
        <dbReference type="ChEBI" id="CHEBI:15378"/>
        <dbReference type="ChEBI" id="CHEBI:57856"/>
        <dbReference type="ChEBI" id="CHEBI:59789"/>
        <dbReference type="ChEBI" id="CHEBI:136877"/>
        <dbReference type="ChEBI" id="CHEBI:143860"/>
    </reaction>
</comment>
<dbReference type="Proteomes" id="UP000183988">
    <property type="component" value="Unassembled WGS sequence"/>
</dbReference>
<dbReference type="Pfam" id="PF01596">
    <property type="entry name" value="Methyltransf_3"/>
    <property type="match status" value="1"/>
</dbReference>
<dbReference type="GO" id="GO:0030488">
    <property type="term" value="P:tRNA methylation"/>
    <property type="evidence" value="ECO:0007669"/>
    <property type="project" value="UniProtKB-UniRule"/>
</dbReference>
<dbReference type="PANTHER" id="PTHR10509">
    <property type="entry name" value="O-METHYLTRANSFERASE-RELATED"/>
    <property type="match status" value="1"/>
</dbReference>
<organism evidence="5 6">
    <name type="scientific">Ornithinibacillus halophilus</name>
    <dbReference type="NCBI Taxonomy" id="930117"/>
    <lineage>
        <taxon>Bacteria</taxon>
        <taxon>Bacillati</taxon>
        <taxon>Bacillota</taxon>
        <taxon>Bacilli</taxon>
        <taxon>Bacillales</taxon>
        <taxon>Bacillaceae</taxon>
        <taxon>Ornithinibacillus</taxon>
    </lineage>
</organism>
<feature type="binding site" evidence="4">
    <location>
        <position position="160"/>
    </location>
    <ligand>
        <name>Mg(2+)</name>
        <dbReference type="ChEBI" id="CHEBI:18420"/>
    </ligand>
</feature>
<dbReference type="Gene3D" id="3.40.50.150">
    <property type="entry name" value="Vaccinia Virus protein VP39"/>
    <property type="match status" value="1"/>
</dbReference>
<evidence type="ECO:0000313" key="5">
    <source>
        <dbReference type="EMBL" id="SHF66914.1"/>
    </source>
</evidence>
<keyword evidence="4" id="KW-0819">tRNA processing</keyword>
<comment type="similarity">
    <text evidence="4">Belongs to the class I-like SAM-binding methyltransferase superfamily. Cation-dependent O-methyltransferase family.</text>
</comment>
<dbReference type="InterPro" id="IPR043675">
    <property type="entry name" value="TrmR_methyltr"/>
</dbReference>
<dbReference type="HAMAP" id="MF_02217">
    <property type="entry name" value="TrmR_methyltr"/>
    <property type="match status" value="1"/>
</dbReference>
<sequence length="214" mass="24719">MMIDKQVKTYVESHLPIVDKWVVEMEDQAKKGHIPIMDPIGMNFLLQLIRLNKPQQILEIGTAIGYSALRMLEANPNGQIVTIERDDVRYNQAIENINRQKKHNSIKVIHGDALEEISKLNENGDRFDCIFIDAAKGQYQRFFELASPLLTNNGFIVTDNVLFRGYVAEDNFEHPRYKKMVEKIKTFNNWLHNHPDYVTTIFPIGDGVAVSYKK</sequence>
<dbReference type="AlphaFoldDB" id="A0A1M5DJ53"/>
<keyword evidence="3 4" id="KW-0949">S-adenosyl-L-methionine</keyword>
<dbReference type="GO" id="GO:0008171">
    <property type="term" value="F:O-methyltransferase activity"/>
    <property type="evidence" value="ECO:0007669"/>
    <property type="project" value="InterPro"/>
</dbReference>
<dbReference type="SUPFAM" id="SSF53335">
    <property type="entry name" value="S-adenosyl-L-methionine-dependent methyltransferases"/>
    <property type="match status" value="1"/>
</dbReference>
<evidence type="ECO:0000313" key="6">
    <source>
        <dbReference type="Proteomes" id="UP000183988"/>
    </source>
</evidence>
<comment type="subunit">
    <text evidence="4">Homodimer.</text>
</comment>
<reference evidence="5 6" key="1">
    <citation type="submission" date="2016-11" db="EMBL/GenBank/DDBJ databases">
        <authorList>
            <person name="Jaros S."/>
            <person name="Januszkiewicz K."/>
            <person name="Wedrychowicz H."/>
        </authorList>
    </citation>
    <scope>NUCLEOTIDE SEQUENCE [LARGE SCALE GENOMIC DNA]</scope>
    <source>
        <strain evidence="5 6">IBRC-M 10683</strain>
    </source>
</reference>
<comment type="function">
    <text evidence="4">Catalyzes the methylation of 5-hydroxyuridine (ho5U) to form 5-methoxyuridine (mo5U) at position 34 in tRNAs.</text>
</comment>
<dbReference type="PROSITE" id="PS51682">
    <property type="entry name" value="SAM_OMT_I"/>
    <property type="match status" value="1"/>
</dbReference>
<dbReference type="InterPro" id="IPR050362">
    <property type="entry name" value="Cation-dep_OMT"/>
</dbReference>
<feature type="binding site" evidence="4">
    <location>
        <begin position="112"/>
        <end position="113"/>
    </location>
    <ligand>
        <name>S-adenosyl-L-methionine</name>
        <dbReference type="ChEBI" id="CHEBI:59789"/>
    </ligand>
</feature>
<evidence type="ECO:0000256" key="4">
    <source>
        <dbReference type="HAMAP-Rule" id="MF_02217"/>
    </source>
</evidence>
<feature type="binding site" evidence="4">
    <location>
        <position position="37"/>
    </location>
    <ligand>
        <name>S-adenosyl-L-methionine</name>
        <dbReference type="ChEBI" id="CHEBI:59789"/>
    </ligand>
</feature>
<feature type="binding site" evidence="4">
    <location>
        <position position="159"/>
    </location>
    <ligand>
        <name>Mg(2+)</name>
        <dbReference type="ChEBI" id="CHEBI:18420"/>
    </ligand>
</feature>
<keyword evidence="6" id="KW-1185">Reference proteome</keyword>
<keyword evidence="2 4" id="KW-0808">Transferase</keyword>
<dbReference type="PANTHER" id="PTHR10509:SF14">
    <property type="entry name" value="CAFFEOYL-COA O-METHYLTRANSFERASE 3-RELATED"/>
    <property type="match status" value="1"/>
</dbReference>
<evidence type="ECO:0000256" key="2">
    <source>
        <dbReference type="ARBA" id="ARBA00022679"/>
    </source>
</evidence>
<dbReference type="EC" id="2.1.1.-" evidence="4"/>
<dbReference type="GO" id="GO:0000287">
    <property type="term" value="F:magnesium ion binding"/>
    <property type="evidence" value="ECO:0007669"/>
    <property type="project" value="UniProtKB-UniRule"/>
</dbReference>